<dbReference type="SUPFAM" id="SSF49303">
    <property type="entry name" value="beta-Galactosidase/glucuronidase domain"/>
    <property type="match status" value="1"/>
</dbReference>
<dbReference type="InterPro" id="IPR006104">
    <property type="entry name" value="Glyco_hydro_2_N"/>
</dbReference>
<feature type="domain" description="DUF4982" evidence="8">
    <location>
        <begin position="629"/>
        <end position="688"/>
    </location>
</feature>
<dbReference type="Pfam" id="PF16355">
    <property type="entry name" value="DUF4982"/>
    <property type="match status" value="1"/>
</dbReference>
<dbReference type="Pfam" id="PF00703">
    <property type="entry name" value="Glyco_hydro_2"/>
    <property type="match status" value="1"/>
</dbReference>
<name>A0ABS9KLL7_9BACT</name>
<evidence type="ECO:0000313" key="10">
    <source>
        <dbReference type="EMBL" id="MCG2613218.1"/>
    </source>
</evidence>
<evidence type="ECO:0000259" key="7">
    <source>
        <dbReference type="Pfam" id="PF02837"/>
    </source>
</evidence>
<evidence type="ECO:0000259" key="8">
    <source>
        <dbReference type="Pfam" id="PF16355"/>
    </source>
</evidence>
<feature type="domain" description="Glycoside hydrolase family 2" evidence="9">
    <location>
        <begin position="709"/>
        <end position="799"/>
    </location>
</feature>
<dbReference type="InterPro" id="IPR051913">
    <property type="entry name" value="GH2_Domain-Containing"/>
</dbReference>
<accession>A0ABS9KLL7</accession>
<dbReference type="InterPro" id="IPR006101">
    <property type="entry name" value="Glyco_hydro_2"/>
</dbReference>
<dbReference type="EMBL" id="JAKLTR010000002">
    <property type="protein sequence ID" value="MCG2613218.1"/>
    <property type="molecule type" value="Genomic_DNA"/>
</dbReference>
<keyword evidence="3" id="KW-0326">Glycosidase</keyword>
<dbReference type="Gene3D" id="2.60.120.260">
    <property type="entry name" value="Galactose-binding domain-like"/>
    <property type="match status" value="1"/>
</dbReference>
<dbReference type="Proteomes" id="UP001165367">
    <property type="component" value="Unassembled WGS sequence"/>
</dbReference>
<dbReference type="SUPFAM" id="SSF51445">
    <property type="entry name" value="(Trans)glycosidases"/>
    <property type="match status" value="1"/>
</dbReference>
<feature type="domain" description="Glycoside hydrolase family 2 immunoglobulin-like beta-sandwich" evidence="5">
    <location>
        <begin position="181"/>
        <end position="289"/>
    </location>
</feature>
<feature type="domain" description="Glycosyl hydrolases family 2 sugar binding" evidence="7">
    <location>
        <begin position="83"/>
        <end position="174"/>
    </location>
</feature>
<evidence type="ECO:0000313" key="11">
    <source>
        <dbReference type="Proteomes" id="UP001165367"/>
    </source>
</evidence>
<dbReference type="PANTHER" id="PTHR42732:SF1">
    <property type="entry name" value="BETA-MANNOSIDASE"/>
    <property type="match status" value="1"/>
</dbReference>
<dbReference type="InterPro" id="IPR008979">
    <property type="entry name" value="Galactose-bd-like_sf"/>
</dbReference>
<dbReference type="Pfam" id="PF02836">
    <property type="entry name" value="Glyco_hydro_2_C"/>
    <property type="match status" value="1"/>
</dbReference>
<evidence type="ECO:0000259" key="6">
    <source>
        <dbReference type="Pfam" id="PF02836"/>
    </source>
</evidence>
<proteinExistence type="inferred from homology"/>
<sequence>MRIGKRLLACLLLCSQLQAIAQSTRQELLFNANWKFNAGDAPGADQLAYNDAGWRKIDLPHDWSIEMPFSNQWASATGYLPGGIGWYRNKFNAPSAWRNKKVSIHFDGVYNNSEVWINGHYLGKRPNGFVSFNYDLTPYLKLNAENIIAVKADHTKFADSRWYTGSGIYRDVHLQILNPAHISQWGVFFSTPLVSEKRATASIKVSVEKGSAKKIDIQAILRDTSGRDVAARSVSFNSPVDSVLTTALSMDVINPKLWSVDNPYLYSLRVRVLADGKLSDEWTDEVGIRSFGFDAAKGFSLNGVPMKLKGVCVHDDAGVLGVAVPEEVWVRRLALLKEGGCNSIRMAHNPHAEYLYRLCDQMGFLVMDEAFDEWEQGKNKWISGWNKGTPGKDGYHEYFSDWSVKDIEAMVLRNQNRPSIIMWSIGNEIDYPNDPYTHEVLSSGRNPQIYGKGFLPDHPPAARLGELSAGLVRAVKDLDTTRPVTAALAGVVMSNTTSYPGNLDIVGYNYQEYRYDSDHLVYPKRIIYGSENGMQHSAWMDVAKNDFISAQYLWTGIDYMGEAGQWPTRSNGAGLLTLGGFPKPEYFFRQSLWSDNPVLYVGTSNINRREDNGNWTQKRAELNWNRKEGDSVSIRCFSNCDEVEILVNDRSIGKQSKADSRNGIFNWNTVYTSGKAEARAYKNGKLVASKVLYTTGAAAKIKTSVYSHPLIKDPNAVVQMSVTIADDKGYELYRPGNVITVSVEGGAKLLGIENSNLADTSAYQASSKPVMNGPVMVYVKPAGNRTSFKIIITSPGLPPVVQEFNPGKKR</sequence>
<dbReference type="GO" id="GO:0016787">
    <property type="term" value="F:hydrolase activity"/>
    <property type="evidence" value="ECO:0007669"/>
    <property type="project" value="UniProtKB-KW"/>
</dbReference>
<dbReference type="PANTHER" id="PTHR42732">
    <property type="entry name" value="BETA-GALACTOSIDASE"/>
    <property type="match status" value="1"/>
</dbReference>
<feature type="signal peptide" evidence="4">
    <location>
        <begin position="1"/>
        <end position="21"/>
    </location>
</feature>
<organism evidence="10 11">
    <name type="scientific">Terrimonas ginsenosidimutans</name>
    <dbReference type="NCBI Taxonomy" id="2908004"/>
    <lineage>
        <taxon>Bacteria</taxon>
        <taxon>Pseudomonadati</taxon>
        <taxon>Bacteroidota</taxon>
        <taxon>Chitinophagia</taxon>
        <taxon>Chitinophagales</taxon>
        <taxon>Chitinophagaceae</taxon>
        <taxon>Terrimonas</taxon>
    </lineage>
</organism>
<dbReference type="InterPro" id="IPR017853">
    <property type="entry name" value="GH"/>
</dbReference>
<dbReference type="PRINTS" id="PR00132">
    <property type="entry name" value="GLHYDRLASE2"/>
</dbReference>
<feature type="domain" description="Glycoside hydrolase family 2 catalytic" evidence="6">
    <location>
        <begin position="298"/>
        <end position="486"/>
    </location>
</feature>
<dbReference type="RefSeq" id="WP_237868447.1">
    <property type="nucleotide sequence ID" value="NZ_JAKLTR010000002.1"/>
</dbReference>
<dbReference type="InterPro" id="IPR013783">
    <property type="entry name" value="Ig-like_fold"/>
</dbReference>
<gene>
    <name evidence="10" type="ORF">LZZ85_02965</name>
</gene>
<evidence type="ECO:0000256" key="3">
    <source>
        <dbReference type="ARBA" id="ARBA00023295"/>
    </source>
</evidence>
<comment type="caution">
    <text evidence="10">The sequence shown here is derived from an EMBL/GenBank/DDBJ whole genome shotgun (WGS) entry which is preliminary data.</text>
</comment>
<keyword evidence="2 10" id="KW-0378">Hydrolase</keyword>
<evidence type="ECO:0000259" key="5">
    <source>
        <dbReference type="Pfam" id="PF00703"/>
    </source>
</evidence>
<dbReference type="Gene3D" id="3.20.20.80">
    <property type="entry name" value="Glycosidases"/>
    <property type="match status" value="1"/>
</dbReference>
<keyword evidence="4" id="KW-0732">Signal</keyword>
<dbReference type="InterPro" id="IPR036156">
    <property type="entry name" value="Beta-gal/glucu_dom_sf"/>
</dbReference>
<dbReference type="InterPro" id="IPR032311">
    <property type="entry name" value="DUF4982"/>
</dbReference>
<reference evidence="10" key="1">
    <citation type="submission" date="2022-01" db="EMBL/GenBank/DDBJ databases">
        <authorList>
            <person name="Jo J.-H."/>
            <person name="Im W.-T."/>
        </authorList>
    </citation>
    <scope>NUCLEOTIDE SEQUENCE</scope>
    <source>
        <strain evidence="10">NA20</strain>
    </source>
</reference>
<keyword evidence="11" id="KW-1185">Reference proteome</keyword>
<evidence type="ECO:0000256" key="1">
    <source>
        <dbReference type="ARBA" id="ARBA00007401"/>
    </source>
</evidence>
<evidence type="ECO:0000259" key="9">
    <source>
        <dbReference type="Pfam" id="PF18565"/>
    </source>
</evidence>
<dbReference type="Pfam" id="PF02837">
    <property type="entry name" value="Glyco_hydro_2_N"/>
    <property type="match status" value="1"/>
</dbReference>
<evidence type="ECO:0000256" key="4">
    <source>
        <dbReference type="SAM" id="SignalP"/>
    </source>
</evidence>
<feature type="chain" id="PRO_5046505469" evidence="4">
    <location>
        <begin position="22"/>
        <end position="810"/>
    </location>
</feature>
<evidence type="ECO:0000256" key="2">
    <source>
        <dbReference type="ARBA" id="ARBA00022801"/>
    </source>
</evidence>
<dbReference type="Gene3D" id="2.60.40.10">
    <property type="entry name" value="Immunoglobulins"/>
    <property type="match status" value="3"/>
</dbReference>
<dbReference type="InterPro" id="IPR006103">
    <property type="entry name" value="Glyco_hydro_2_cat"/>
</dbReference>
<dbReference type="SUPFAM" id="SSF49785">
    <property type="entry name" value="Galactose-binding domain-like"/>
    <property type="match status" value="1"/>
</dbReference>
<dbReference type="InterPro" id="IPR040605">
    <property type="entry name" value="Glyco_hydro2_dom5"/>
</dbReference>
<dbReference type="InterPro" id="IPR006102">
    <property type="entry name" value="Ig-like_GH2"/>
</dbReference>
<protein>
    <submittedName>
        <fullName evidence="10">Glycoside hydrolase family 2 protein</fullName>
    </submittedName>
</protein>
<dbReference type="Pfam" id="PF18565">
    <property type="entry name" value="Glyco_hydro2_C5"/>
    <property type="match status" value="1"/>
</dbReference>
<comment type="similarity">
    <text evidence="1">Belongs to the glycosyl hydrolase 2 family.</text>
</comment>